<dbReference type="PANTHER" id="PTHR21666:SF270">
    <property type="entry name" value="MUREIN HYDROLASE ACTIVATOR ENVC"/>
    <property type="match status" value="1"/>
</dbReference>
<dbReference type="InterPro" id="IPR011055">
    <property type="entry name" value="Dup_hybrid_motif"/>
</dbReference>
<gene>
    <name evidence="2" type="ORF">BHR79_01715</name>
    <name evidence="3" type="ORF">EFE40_01070</name>
    <name evidence="4" type="ORF">SAMN04515625_0167</name>
</gene>
<dbReference type="SUPFAM" id="SSF51261">
    <property type="entry name" value="Duplicated hybrid motif"/>
    <property type="match status" value="1"/>
</dbReference>
<evidence type="ECO:0000313" key="2">
    <source>
        <dbReference type="EMBL" id="APH38327.1"/>
    </source>
</evidence>
<dbReference type="Proteomes" id="UP000198669">
    <property type="component" value="Unassembled WGS sequence"/>
</dbReference>
<accession>A0A1L3Q0C3</accession>
<protein>
    <submittedName>
        <fullName evidence="3">M23 family peptidase</fullName>
    </submittedName>
    <submittedName>
        <fullName evidence="2">Metalloendopeptidase</fullName>
    </submittedName>
    <submittedName>
        <fullName evidence="4">Peptidase family M23</fullName>
    </submittedName>
</protein>
<dbReference type="OrthoDB" id="120937at2157"/>
<dbReference type="EMBL" id="FNMU01000001">
    <property type="protein sequence ID" value="SDW02682.1"/>
    <property type="molecule type" value="Genomic_DNA"/>
</dbReference>
<dbReference type="InterPro" id="IPR050570">
    <property type="entry name" value="Cell_wall_metabolism_enzyme"/>
</dbReference>
<dbReference type="GeneID" id="30582434"/>
<dbReference type="CDD" id="cd12797">
    <property type="entry name" value="M23_peptidase"/>
    <property type="match status" value="1"/>
</dbReference>
<dbReference type="RefSeq" id="WP_072560621.1">
    <property type="nucleotide sequence ID" value="NZ_CP017921.1"/>
</dbReference>
<evidence type="ECO:0000313" key="4">
    <source>
        <dbReference type="EMBL" id="SDW02682.1"/>
    </source>
</evidence>
<evidence type="ECO:0000259" key="1">
    <source>
        <dbReference type="Pfam" id="PF01551"/>
    </source>
</evidence>
<sequence length="179" mass="20572">METGNEKNWPLPVPVHIPADGERGCFWEDRKDRHHCGIDLYAKKGTPVFAIEEGEVVEIEIMTSPSMIKYWNETYHLIVRGNSGTYYKYGEMAMTIPQKGTWIKKHDQIGEVGLVLNPAIIDSTSPRYIQALKEKNPAMLHLEIWEEYPVTDHKLYLGGNWFGSKKPPGLLNPLHYLHK</sequence>
<evidence type="ECO:0000313" key="6">
    <source>
        <dbReference type="Proteomes" id="UP000198669"/>
    </source>
</evidence>
<dbReference type="GO" id="GO:0004222">
    <property type="term" value="F:metalloendopeptidase activity"/>
    <property type="evidence" value="ECO:0007669"/>
    <property type="project" value="TreeGrafter"/>
</dbReference>
<dbReference type="Proteomes" id="UP000186879">
    <property type="component" value="Chromosome"/>
</dbReference>
<reference evidence="4 6" key="2">
    <citation type="submission" date="2016-10" db="EMBL/GenBank/DDBJ databases">
        <authorList>
            <person name="de Groot N.N."/>
        </authorList>
    </citation>
    <scope>NUCLEOTIDE SEQUENCE [LARGE SCALE GENOMIC DNA]</scope>
    <source>
        <strain evidence="4 6">Z-7982</strain>
    </source>
</reference>
<evidence type="ECO:0000313" key="5">
    <source>
        <dbReference type="Proteomes" id="UP000186879"/>
    </source>
</evidence>
<evidence type="ECO:0000313" key="3">
    <source>
        <dbReference type="EMBL" id="RNI10804.1"/>
    </source>
</evidence>
<dbReference type="Proteomes" id="UP000267921">
    <property type="component" value="Unassembled WGS sequence"/>
</dbReference>
<proteinExistence type="predicted"/>
<dbReference type="KEGG" id="mhaz:BHR79_01715"/>
<dbReference type="InterPro" id="IPR016047">
    <property type="entry name" value="M23ase_b-sheet_dom"/>
</dbReference>
<dbReference type="EMBL" id="RJJG01000001">
    <property type="protein sequence ID" value="RNI10804.1"/>
    <property type="molecule type" value="Genomic_DNA"/>
</dbReference>
<keyword evidence="5" id="KW-1185">Reference proteome</keyword>
<dbReference type="Pfam" id="PF01551">
    <property type="entry name" value="Peptidase_M23"/>
    <property type="match status" value="1"/>
</dbReference>
<organism evidence="2 5">
    <name type="scientific">Methanohalophilus halophilus</name>
    <dbReference type="NCBI Taxonomy" id="2177"/>
    <lineage>
        <taxon>Archaea</taxon>
        <taxon>Methanobacteriati</taxon>
        <taxon>Methanobacteriota</taxon>
        <taxon>Stenosarchaea group</taxon>
        <taxon>Methanomicrobia</taxon>
        <taxon>Methanosarcinales</taxon>
        <taxon>Methanosarcinaceae</taxon>
        <taxon>Methanohalophilus</taxon>
    </lineage>
</organism>
<reference evidence="3 7" key="3">
    <citation type="submission" date="2018-10" db="EMBL/GenBank/DDBJ databases">
        <title>Cultivation of a novel Methanohalophilus strain from Kebrit Deep of the Red Sea and a genomic comparison of members of the genus Methanohalophilus.</title>
        <authorList>
            <person name="Guan Y."/>
            <person name="Ngugi D.K."/>
            <person name="Stingl U."/>
        </authorList>
    </citation>
    <scope>NUCLEOTIDE SEQUENCE [LARGE SCALE GENOMIC DNA]</scope>
    <source>
        <strain evidence="3 7">DSM 3094</strain>
    </source>
</reference>
<reference evidence="2 5" key="1">
    <citation type="submission" date="2016-10" db="EMBL/GenBank/DDBJ databases">
        <title>Methanohalophilus halophilus.</title>
        <authorList>
            <person name="L'haridon S."/>
        </authorList>
    </citation>
    <scope>NUCLEOTIDE SEQUENCE [LARGE SCALE GENOMIC DNA]</scope>
    <source>
        <strain evidence="2 5">Z-7982</strain>
    </source>
</reference>
<dbReference type="PANTHER" id="PTHR21666">
    <property type="entry name" value="PEPTIDASE-RELATED"/>
    <property type="match status" value="1"/>
</dbReference>
<dbReference type="Gene3D" id="2.70.70.10">
    <property type="entry name" value="Glucose Permease (Domain IIA)"/>
    <property type="match status" value="1"/>
</dbReference>
<name>A0A1L3Q0C3_9EURY</name>
<feature type="domain" description="M23ase beta-sheet core" evidence="1">
    <location>
        <begin position="34"/>
        <end position="113"/>
    </location>
</feature>
<evidence type="ECO:0000313" key="7">
    <source>
        <dbReference type="Proteomes" id="UP000267921"/>
    </source>
</evidence>
<dbReference type="AlphaFoldDB" id="A0A1L3Q0C3"/>
<dbReference type="EMBL" id="CP017921">
    <property type="protein sequence ID" value="APH38327.1"/>
    <property type="molecule type" value="Genomic_DNA"/>
</dbReference>